<name>A0A6J7QFC0_9ZZZZ</name>
<sequence>MLAATIAFLSLIPEGSELVGPASPLLEFDLFENRMRTEISGDSLQAVDGYVTVPVNPGLGIEIDEHALRSLVDLGAR</sequence>
<organism evidence="1">
    <name type="scientific">freshwater metagenome</name>
    <dbReference type="NCBI Taxonomy" id="449393"/>
    <lineage>
        <taxon>unclassified sequences</taxon>
        <taxon>metagenomes</taxon>
        <taxon>ecological metagenomes</taxon>
    </lineage>
</organism>
<evidence type="ECO:0000313" key="1">
    <source>
        <dbReference type="EMBL" id="CAB5016460.1"/>
    </source>
</evidence>
<dbReference type="EMBL" id="CAFBPA010000238">
    <property type="protein sequence ID" value="CAB5016460.1"/>
    <property type="molecule type" value="Genomic_DNA"/>
</dbReference>
<protein>
    <submittedName>
        <fullName evidence="1">Unannotated protein</fullName>
    </submittedName>
</protein>
<gene>
    <name evidence="1" type="ORF">UFOPK4043_01342</name>
</gene>
<dbReference type="Gene3D" id="3.20.20.120">
    <property type="entry name" value="Enolase-like C-terminal domain"/>
    <property type="match status" value="1"/>
</dbReference>
<accession>A0A6J7QFC0</accession>
<proteinExistence type="predicted"/>
<reference evidence="1" key="1">
    <citation type="submission" date="2020-05" db="EMBL/GenBank/DDBJ databases">
        <authorList>
            <person name="Chiriac C."/>
            <person name="Salcher M."/>
            <person name="Ghai R."/>
            <person name="Kavagutti S V."/>
        </authorList>
    </citation>
    <scope>NUCLEOTIDE SEQUENCE</scope>
</reference>
<dbReference type="SUPFAM" id="SSF51604">
    <property type="entry name" value="Enolase C-terminal domain-like"/>
    <property type="match status" value="1"/>
</dbReference>
<dbReference type="InterPro" id="IPR036849">
    <property type="entry name" value="Enolase-like_C_sf"/>
</dbReference>
<dbReference type="AlphaFoldDB" id="A0A6J7QFC0"/>